<proteinExistence type="predicted"/>
<organism evidence="1 2">
    <name type="scientific">Flavobacterium gilvum</name>
    <dbReference type="NCBI Taxonomy" id="1492737"/>
    <lineage>
        <taxon>Bacteria</taxon>
        <taxon>Pseudomonadati</taxon>
        <taxon>Bacteroidota</taxon>
        <taxon>Flavobacteriia</taxon>
        <taxon>Flavobacteriales</taxon>
        <taxon>Flavobacteriaceae</taxon>
        <taxon>Flavobacterium</taxon>
    </lineage>
</organism>
<evidence type="ECO:0000313" key="2">
    <source>
        <dbReference type="Proteomes" id="UP000175968"/>
    </source>
</evidence>
<dbReference type="Proteomes" id="UP000175968">
    <property type="component" value="Chromosome"/>
</dbReference>
<dbReference type="AlphaFoldDB" id="A0AAC9I6J5"/>
<protein>
    <submittedName>
        <fullName evidence="1">Uncharacterized protein</fullName>
    </submittedName>
</protein>
<name>A0AAC9I6J5_9FLAO</name>
<gene>
    <name evidence="1" type="ORF">EM308_04500</name>
</gene>
<reference evidence="1 2" key="1">
    <citation type="submission" date="2016-10" db="EMBL/GenBank/DDBJ databases">
        <title>Flavobacterium gilvum sp. nov., isolated from stream water.</title>
        <authorList>
            <person name="Shin S.-K."/>
            <person name="Cho Y.-J."/>
            <person name="Yi H."/>
        </authorList>
    </citation>
    <scope>NUCLEOTIDE SEQUENCE [LARGE SCALE GENOMIC DNA]</scope>
    <source>
        <strain evidence="1 2">EM1308</strain>
    </source>
</reference>
<keyword evidence="2" id="KW-1185">Reference proteome</keyword>
<dbReference type="KEGG" id="fgl:EM308_04500"/>
<sequence>MIKTLKNYFNTTKTVKSFAIFWLCLIPFELFSQSAEKQAIQVEKMEYTYNSSISETENGSNSFSNTRIILADNPEIADKMKQSILTAINNRWNTVVSNPKWDFKEISRNNKSPKFKTELKKGTPGNWHLFLQVIDRGPYPITDKSNLFFNTYPPFESLDYAPYFLQFKVSIVDGNNGSSIFSNEMMVEMKRTAVPAGQILLQKLPAFTDSFLQAFDKAVQTLFAPASQSELKLDVTPACLFLDTDKTLAKAKKLNFVSKNDSVIELIQLKQEWIVQNSKTRKTKRVNNFGNNLFNTVLTSSTGISSDKIRAMRYITKFSFTDTNDNAHYFCEIPFIEETRQEKERETSRDADGTKTYNNHLNGNKSVTRIFEPKQLYYLIREKDTIAHFKITKGNRFSSKNHFSQYWDGKNESTISKMPEFWNNPSSEQNKYPNPFVLEGELNKLPFVIENSKAGNQIDIEISGQEIMTLKIYNNKPVLGLMYPNTADEKTTNILLMLSTMPFNLILF</sequence>
<evidence type="ECO:0000313" key="1">
    <source>
        <dbReference type="EMBL" id="AOW08822.1"/>
    </source>
</evidence>
<dbReference type="EMBL" id="CP017479">
    <property type="protein sequence ID" value="AOW08822.1"/>
    <property type="molecule type" value="Genomic_DNA"/>
</dbReference>
<accession>A0AAC9I6J5</accession>
<dbReference type="RefSeq" id="WP_035632843.1">
    <property type="nucleotide sequence ID" value="NZ_CP017479.1"/>
</dbReference>